<gene>
    <name evidence="13" type="ORF">KZZ10_06965</name>
</gene>
<dbReference type="GO" id="GO:1990281">
    <property type="term" value="C:efflux pump complex"/>
    <property type="evidence" value="ECO:0007669"/>
    <property type="project" value="TreeGrafter"/>
</dbReference>
<evidence type="ECO:0000256" key="7">
    <source>
        <dbReference type="SAM" id="MobiDB-lite"/>
    </source>
</evidence>
<dbReference type="Gene3D" id="1.10.287.470">
    <property type="entry name" value="Helix hairpin bin"/>
    <property type="match status" value="1"/>
</dbReference>
<feature type="domain" description="Multidrug resistance protein MdtA-like beta-barrel" evidence="11">
    <location>
        <begin position="226"/>
        <end position="309"/>
    </location>
</feature>
<evidence type="ECO:0000259" key="10">
    <source>
        <dbReference type="Pfam" id="PF25917"/>
    </source>
</evidence>
<dbReference type="NCBIfam" id="NF008589">
    <property type="entry name" value="PRK11556.1"/>
    <property type="match status" value="1"/>
</dbReference>
<keyword evidence="8" id="KW-0812">Transmembrane</keyword>
<dbReference type="Pfam" id="PF25917">
    <property type="entry name" value="BSH_RND"/>
    <property type="match status" value="1"/>
</dbReference>
<dbReference type="Pfam" id="PF25944">
    <property type="entry name" value="Beta-barrel_RND"/>
    <property type="match status" value="1"/>
</dbReference>
<dbReference type="InterPro" id="IPR006143">
    <property type="entry name" value="RND_pump_MFP"/>
</dbReference>
<keyword evidence="5" id="KW-0997">Cell inner membrane</keyword>
<comment type="similarity">
    <text evidence="2">Belongs to the membrane fusion protein (MFP) (TC 8.A.1) family.</text>
</comment>
<evidence type="ECO:0000256" key="6">
    <source>
        <dbReference type="ARBA" id="ARBA00023136"/>
    </source>
</evidence>
<feature type="domain" description="Multidrug resistance protein MdtA-like alpha-helical hairpin" evidence="9">
    <location>
        <begin position="120"/>
        <end position="189"/>
    </location>
</feature>
<dbReference type="PANTHER" id="PTHR30469:SF12">
    <property type="entry name" value="MULTIDRUG RESISTANCE PROTEIN MDTA"/>
    <property type="match status" value="1"/>
</dbReference>
<comment type="subcellular location">
    <subcellularLocation>
        <location evidence="1">Cell membrane</location>
    </subcellularLocation>
</comment>
<dbReference type="Pfam" id="PF25967">
    <property type="entry name" value="RND-MFP_C"/>
    <property type="match status" value="1"/>
</dbReference>
<keyword evidence="3" id="KW-0813">Transport</keyword>
<organism evidence="13 14">
    <name type="scientific">Zwartia hollandica</name>
    <dbReference type="NCBI Taxonomy" id="324606"/>
    <lineage>
        <taxon>Bacteria</taxon>
        <taxon>Pseudomonadati</taxon>
        <taxon>Pseudomonadota</taxon>
        <taxon>Betaproteobacteria</taxon>
        <taxon>Burkholderiales</taxon>
        <taxon>Alcaligenaceae</taxon>
        <taxon>Zwartia</taxon>
    </lineage>
</organism>
<evidence type="ECO:0000256" key="1">
    <source>
        <dbReference type="ARBA" id="ARBA00004236"/>
    </source>
</evidence>
<dbReference type="Gene3D" id="2.40.30.170">
    <property type="match status" value="1"/>
</dbReference>
<reference evidence="13" key="1">
    <citation type="submission" date="2021-07" db="EMBL/GenBank/DDBJ databases">
        <title>New genus and species of the family Alcaligenaceae.</title>
        <authorList>
            <person name="Hahn M.W."/>
        </authorList>
    </citation>
    <scope>NUCLEOTIDE SEQUENCE</scope>
    <source>
        <strain evidence="13">LF4-65</strain>
    </source>
</reference>
<sequence>MSEHVPSRSARRLPWVWIVVILAALTGGTYWWLSDGGQQVAPKKPQGGMTPMVPVRVQAAVSENLDIYLRGLGTVTAFNTVTVRSRVQGELVEVLFKEGESVKAGDILARIDPRPFEVALDQALGAQQQNQAQYENAKRDLQRYQTLRKQDSIAPQLLDTQAALVRKFEGLIKSDQATVDNARLQLSYTTITAPIAGRLGLRRVDAGNLVNANDPAGVVVITQTQPIAVMFTLPENDLPAVREPMLGGQILAVDAYDRADMNRLAEGKLSSIDNQIDIATGTVKLKAEFANQTDALFPNQFVNIRMKVRTLQNALTIPAAAVQQGNRGAFVYVVEADDTAAVKPIKIGDRSGERVVILDGIKVGDRVVLEGTDRLRAGAKVRVIGAPSASGEPNNAARRPAGASGSARP</sequence>
<feature type="domain" description="Multidrug resistance protein MdtA-like C-terminal permuted SH3" evidence="12">
    <location>
        <begin position="313"/>
        <end position="374"/>
    </location>
</feature>
<evidence type="ECO:0000256" key="5">
    <source>
        <dbReference type="ARBA" id="ARBA00022519"/>
    </source>
</evidence>
<dbReference type="EMBL" id="JAHXRI010000006">
    <property type="protein sequence ID" value="MBZ1350384.1"/>
    <property type="molecule type" value="Genomic_DNA"/>
</dbReference>
<dbReference type="InterPro" id="IPR058624">
    <property type="entry name" value="MdtA-like_HH"/>
</dbReference>
<dbReference type="GO" id="GO:0030313">
    <property type="term" value="C:cell envelope"/>
    <property type="evidence" value="ECO:0007669"/>
    <property type="project" value="UniProtKB-SubCell"/>
</dbReference>
<dbReference type="FunFam" id="2.40.30.170:FF:000006">
    <property type="entry name" value="Multidrug resistance protein MdtA"/>
    <property type="match status" value="1"/>
</dbReference>
<evidence type="ECO:0000259" key="9">
    <source>
        <dbReference type="Pfam" id="PF25876"/>
    </source>
</evidence>
<comment type="caution">
    <text evidence="13">The sequence shown here is derived from an EMBL/GenBank/DDBJ whole genome shotgun (WGS) entry which is preliminary data.</text>
</comment>
<name>A0A953NB13_9BURK</name>
<proteinExistence type="inferred from homology"/>
<evidence type="ECO:0000313" key="14">
    <source>
        <dbReference type="Proteomes" id="UP000739565"/>
    </source>
</evidence>
<evidence type="ECO:0000256" key="8">
    <source>
        <dbReference type="SAM" id="Phobius"/>
    </source>
</evidence>
<dbReference type="Proteomes" id="UP000739565">
    <property type="component" value="Unassembled WGS sequence"/>
</dbReference>
<evidence type="ECO:0000259" key="11">
    <source>
        <dbReference type="Pfam" id="PF25944"/>
    </source>
</evidence>
<feature type="region of interest" description="Disordered" evidence="7">
    <location>
        <begin position="386"/>
        <end position="409"/>
    </location>
</feature>
<feature type="compositionally biased region" description="Low complexity" evidence="7">
    <location>
        <begin position="393"/>
        <end position="409"/>
    </location>
</feature>
<accession>A0A953NB13</accession>
<dbReference type="SUPFAM" id="SSF111369">
    <property type="entry name" value="HlyD-like secretion proteins"/>
    <property type="match status" value="1"/>
</dbReference>
<keyword evidence="4" id="KW-1003">Cell membrane</keyword>
<dbReference type="Gene3D" id="2.40.50.100">
    <property type="match status" value="1"/>
</dbReference>
<keyword evidence="8" id="KW-1133">Transmembrane helix</keyword>
<dbReference type="NCBIfam" id="TIGR01730">
    <property type="entry name" value="RND_mfp"/>
    <property type="match status" value="1"/>
</dbReference>
<dbReference type="PANTHER" id="PTHR30469">
    <property type="entry name" value="MULTIDRUG RESISTANCE PROTEIN MDTA"/>
    <property type="match status" value="1"/>
</dbReference>
<evidence type="ECO:0000313" key="13">
    <source>
        <dbReference type="EMBL" id="MBZ1350384.1"/>
    </source>
</evidence>
<dbReference type="Pfam" id="PF25876">
    <property type="entry name" value="HH_MFP_RND"/>
    <property type="match status" value="1"/>
</dbReference>
<dbReference type="InterPro" id="IPR058625">
    <property type="entry name" value="MdtA-like_BSH"/>
</dbReference>
<evidence type="ECO:0000259" key="12">
    <source>
        <dbReference type="Pfam" id="PF25967"/>
    </source>
</evidence>
<evidence type="ECO:0000256" key="4">
    <source>
        <dbReference type="ARBA" id="ARBA00022475"/>
    </source>
</evidence>
<protein>
    <submittedName>
        <fullName evidence="13">MdtA/MuxA family multidrug efflux RND transporter periplasmic adaptor subunit</fullName>
    </submittedName>
</protein>
<keyword evidence="6 8" id="KW-0472">Membrane</keyword>
<dbReference type="FunFam" id="2.40.420.20:FF:000001">
    <property type="entry name" value="Efflux RND transporter periplasmic adaptor subunit"/>
    <property type="match status" value="1"/>
</dbReference>
<evidence type="ECO:0000256" key="3">
    <source>
        <dbReference type="ARBA" id="ARBA00022448"/>
    </source>
</evidence>
<evidence type="ECO:0000256" key="2">
    <source>
        <dbReference type="ARBA" id="ARBA00009477"/>
    </source>
</evidence>
<feature type="domain" description="Multidrug resistance protein MdtA-like barrel-sandwich hybrid" evidence="10">
    <location>
        <begin position="79"/>
        <end position="222"/>
    </location>
</feature>
<dbReference type="InterPro" id="IPR058626">
    <property type="entry name" value="MdtA-like_b-barrel"/>
</dbReference>
<dbReference type="GO" id="GO:0015562">
    <property type="term" value="F:efflux transmembrane transporter activity"/>
    <property type="evidence" value="ECO:0007669"/>
    <property type="project" value="TreeGrafter"/>
</dbReference>
<dbReference type="AlphaFoldDB" id="A0A953NB13"/>
<dbReference type="InterPro" id="IPR058627">
    <property type="entry name" value="MdtA-like_C"/>
</dbReference>
<dbReference type="Gene3D" id="2.40.420.20">
    <property type="match status" value="1"/>
</dbReference>
<feature type="transmembrane region" description="Helical" evidence="8">
    <location>
        <begin position="12"/>
        <end position="33"/>
    </location>
</feature>
<keyword evidence="14" id="KW-1185">Reference proteome</keyword>